<dbReference type="EMBL" id="CP010525">
    <property type="protein sequence ID" value="AJO24586.1"/>
    <property type="molecule type" value="Genomic_DNA"/>
</dbReference>
<proteinExistence type="predicted"/>
<sequence>MIIFWMMFRYMANIIEDDSIKSIFEDLLKPFQIKNSESTYS</sequence>
<name>A0AAN0WDJ4_HEYCO</name>
<dbReference type="AlphaFoldDB" id="A0AAN0WDJ4"/>
<protein>
    <submittedName>
        <fullName evidence="1">Uncharacterized protein</fullName>
    </submittedName>
</protein>
<accession>A0AAN0WDJ4</accession>
<gene>
    <name evidence="1" type="ORF">SB48_HM08orf06022</name>
</gene>
<keyword evidence="2" id="KW-1185">Reference proteome</keyword>
<dbReference type="Proteomes" id="UP000032024">
    <property type="component" value="Chromosome"/>
</dbReference>
<evidence type="ECO:0000313" key="1">
    <source>
        <dbReference type="EMBL" id="AJO24586.1"/>
    </source>
</evidence>
<organism evidence="1 2">
    <name type="scientific">Heyndrickxia coagulans</name>
    <name type="common">Weizmannia coagulans</name>
    <dbReference type="NCBI Taxonomy" id="1398"/>
    <lineage>
        <taxon>Bacteria</taxon>
        <taxon>Bacillati</taxon>
        <taxon>Bacillota</taxon>
        <taxon>Bacilli</taxon>
        <taxon>Bacillales</taxon>
        <taxon>Bacillaceae</taxon>
        <taxon>Heyndrickxia</taxon>
    </lineage>
</organism>
<evidence type="ECO:0000313" key="2">
    <source>
        <dbReference type="Proteomes" id="UP000032024"/>
    </source>
</evidence>
<reference evidence="2" key="1">
    <citation type="submission" date="2015-01" db="EMBL/GenBank/DDBJ databases">
        <title>Comparative genome analysis of Bacillus coagulans HM-08, Clostridium butyricum HM-68, Bacillus subtilis HM-66 and Bacillus paralicheniformis BL-09.</title>
        <authorList>
            <person name="Zhang H."/>
        </authorList>
    </citation>
    <scope>NUCLEOTIDE SEQUENCE [LARGE SCALE GENOMIC DNA]</scope>
    <source>
        <strain evidence="2">HM-08</strain>
    </source>
</reference>